<dbReference type="InterPro" id="IPR000551">
    <property type="entry name" value="MerR-type_HTH_dom"/>
</dbReference>
<organism evidence="3 4">
    <name type="scientific">Rhodopseudomonas palustris</name>
    <dbReference type="NCBI Taxonomy" id="1076"/>
    <lineage>
        <taxon>Bacteria</taxon>
        <taxon>Pseudomonadati</taxon>
        <taxon>Pseudomonadota</taxon>
        <taxon>Alphaproteobacteria</taxon>
        <taxon>Hyphomicrobiales</taxon>
        <taxon>Nitrobacteraceae</taxon>
        <taxon>Rhodopseudomonas</taxon>
    </lineage>
</organism>
<dbReference type="InterPro" id="IPR047057">
    <property type="entry name" value="MerR_fam"/>
</dbReference>
<reference evidence="3 4" key="1">
    <citation type="submission" date="2014-11" db="EMBL/GenBank/DDBJ databases">
        <title>Genomics and ecophysiology of heterotrophic nitrogen fixing bacteria isolated from estuarine surface water.</title>
        <authorList>
            <person name="Bentzon-Tilia M."/>
            <person name="Severin I."/>
            <person name="Hansen L.H."/>
            <person name="Riemann L."/>
        </authorList>
    </citation>
    <scope>NUCLEOTIDE SEQUENCE [LARGE SCALE GENOMIC DNA]</scope>
    <source>
        <strain evidence="3 4">BAL398</strain>
    </source>
</reference>
<dbReference type="SMART" id="SM00422">
    <property type="entry name" value="HTH_MERR"/>
    <property type="match status" value="1"/>
</dbReference>
<dbReference type="PROSITE" id="PS50937">
    <property type="entry name" value="HTH_MERR_2"/>
    <property type="match status" value="1"/>
</dbReference>
<evidence type="ECO:0000313" key="3">
    <source>
        <dbReference type="EMBL" id="KIZ40774.1"/>
    </source>
</evidence>
<dbReference type="SUPFAM" id="SSF46955">
    <property type="entry name" value="Putative DNA-binding domain"/>
    <property type="match status" value="1"/>
</dbReference>
<gene>
    <name evidence="3" type="ORF">OO17_16820</name>
</gene>
<comment type="caution">
    <text evidence="3">The sequence shown here is derived from an EMBL/GenBank/DDBJ whole genome shotgun (WGS) entry which is preliminary data.</text>
</comment>
<accession>A0A0D7EIX3</accession>
<evidence type="ECO:0000259" key="2">
    <source>
        <dbReference type="PROSITE" id="PS50937"/>
    </source>
</evidence>
<evidence type="ECO:0000256" key="1">
    <source>
        <dbReference type="ARBA" id="ARBA00023125"/>
    </source>
</evidence>
<dbReference type="Gene3D" id="1.10.1660.10">
    <property type="match status" value="1"/>
</dbReference>
<dbReference type="PANTHER" id="PTHR30204">
    <property type="entry name" value="REDOX-CYCLING DRUG-SENSING TRANSCRIPTIONAL ACTIVATOR SOXR"/>
    <property type="match status" value="1"/>
</dbReference>
<dbReference type="CDD" id="cd04785">
    <property type="entry name" value="HTH_CadR-PbrR-like"/>
    <property type="match status" value="1"/>
</dbReference>
<proteinExistence type="predicted"/>
<sequence length="137" mass="15645">MITIGALSQRTGVNIETIRYYERINLIPPPPRTESRRRLYEAEDVRRLTFIRHSRDLGFDIPAIKTMLALQERPESSCEQVSRIATDQLEAVEVRIRRLLGLKSELTRMIKSCDNGKVASCRIIEVLADSPNSHDAP</sequence>
<dbReference type="OrthoDB" id="9802944at2"/>
<dbReference type="Pfam" id="PF13411">
    <property type="entry name" value="MerR_1"/>
    <property type="match status" value="1"/>
</dbReference>
<dbReference type="PROSITE" id="PS00552">
    <property type="entry name" value="HTH_MERR_1"/>
    <property type="match status" value="1"/>
</dbReference>
<evidence type="ECO:0000313" key="4">
    <source>
        <dbReference type="Proteomes" id="UP000032515"/>
    </source>
</evidence>
<dbReference type="GO" id="GO:0003677">
    <property type="term" value="F:DNA binding"/>
    <property type="evidence" value="ECO:0007669"/>
    <property type="project" value="UniProtKB-KW"/>
</dbReference>
<protein>
    <submittedName>
        <fullName evidence="3">Transcriptional regulator</fullName>
    </submittedName>
</protein>
<dbReference type="PRINTS" id="PR00040">
    <property type="entry name" value="HTHMERR"/>
</dbReference>
<dbReference type="RefSeq" id="WP_024338473.1">
    <property type="nucleotide sequence ID" value="NZ_JXXE01000337.1"/>
</dbReference>
<dbReference type="Proteomes" id="UP000032515">
    <property type="component" value="Unassembled WGS sequence"/>
</dbReference>
<dbReference type="PANTHER" id="PTHR30204:SF92">
    <property type="entry name" value="HTH-TYPE TRANSCRIPTIONAL REGULATOR ZNTR"/>
    <property type="match status" value="1"/>
</dbReference>
<dbReference type="EMBL" id="JXXE01000337">
    <property type="protein sequence ID" value="KIZ40774.1"/>
    <property type="molecule type" value="Genomic_DNA"/>
</dbReference>
<dbReference type="PATRIC" id="fig|1076.23.peg.3608"/>
<name>A0A0D7EIX3_RHOPL</name>
<dbReference type="AlphaFoldDB" id="A0A0D7EIX3"/>
<feature type="domain" description="HTH merR-type" evidence="2">
    <location>
        <begin position="1"/>
        <end position="70"/>
    </location>
</feature>
<keyword evidence="1" id="KW-0238">DNA-binding</keyword>
<dbReference type="GO" id="GO:0003700">
    <property type="term" value="F:DNA-binding transcription factor activity"/>
    <property type="evidence" value="ECO:0007669"/>
    <property type="project" value="InterPro"/>
</dbReference>
<dbReference type="InterPro" id="IPR009061">
    <property type="entry name" value="DNA-bd_dom_put_sf"/>
</dbReference>